<dbReference type="EMBL" id="VLTJ01000026">
    <property type="protein sequence ID" value="TSH93848.1"/>
    <property type="molecule type" value="Genomic_DNA"/>
</dbReference>
<protein>
    <submittedName>
        <fullName evidence="6">IclR family transcriptional regulator</fullName>
    </submittedName>
</protein>
<dbReference type="GO" id="GO:0003677">
    <property type="term" value="F:DNA binding"/>
    <property type="evidence" value="ECO:0007669"/>
    <property type="project" value="UniProtKB-KW"/>
</dbReference>
<accession>A0A556ALT7</accession>
<dbReference type="Pfam" id="PF09339">
    <property type="entry name" value="HTH_IclR"/>
    <property type="match status" value="1"/>
</dbReference>
<dbReference type="InterPro" id="IPR005471">
    <property type="entry name" value="Tscrpt_reg_IclR_N"/>
</dbReference>
<dbReference type="InterPro" id="IPR050707">
    <property type="entry name" value="HTH_MetabolicPath_Reg"/>
</dbReference>
<evidence type="ECO:0000256" key="3">
    <source>
        <dbReference type="ARBA" id="ARBA00023163"/>
    </source>
</evidence>
<sequence length="283" mass="29678">MVRKRAGTIVSVSLEDAAAPAAPGFARTLAKGLEVLRCFTPRDRYLGNGEIARRVGLPPQTVSRLTYTLVALGYLAYSSRYAKYRLANGVLAIAYPMLGGLIVRQSLRPLLAELAREFGGSVSLGTRHRDSMIYLESFNAPGSANAVAEMGSLIPIASTAMGRAWLAVARPEERAPLLARLAGSPAAARRLDQQAGADADALRTQGYCYSSGQASGRTAVAVPLAGAVDGERLVVNCGMPRATTAEARMRDEIGPRLAQALRGFEAVVGLNASGGPAAGPARR</sequence>
<dbReference type="Gene3D" id="3.30.450.40">
    <property type="match status" value="1"/>
</dbReference>
<dbReference type="InterPro" id="IPR036390">
    <property type="entry name" value="WH_DNA-bd_sf"/>
</dbReference>
<dbReference type="GO" id="GO:0045892">
    <property type="term" value="P:negative regulation of DNA-templated transcription"/>
    <property type="evidence" value="ECO:0007669"/>
    <property type="project" value="TreeGrafter"/>
</dbReference>
<dbReference type="SUPFAM" id="SSF46785">
    <property type="entry name" value="Winged helix' DNA-binding domain"/>
    <property type="match status" value="1"/>
</dbReference>
<name>A0A556ALT7_9BURK</name>
<dbReference type="InterPro" id="IPR036388">
    <property type="entry name" value="WH-like_DNA-bd_sf"/>
</dbReference>
<organism evidence="6 7">
    <name type="scientific">Verticiella sediminum</name>
    <dbReference type="NCBI Taxonomy" id="1247510"/>
    <lineage>
        <taxon>Bacteria</taxon>
        <taxon>Pseudomonadati</taxon>
        <taxon>Pseudomonadota</taxon>
        <taxon>Betaproteobacteria</taxon>
        <taxon>Burkholderiales</taxon>
        <taxon>Alcaligenaceae</taxon>
        <taxon>Verticiella</taxon>
    </lineage>
</organism>
<dbReference type="SMART" id="SM00346">
    <property type="entry name" value="HTH_ICLR"/>
    <property type="match status" value="1"/>
</dbReference>
<keyword evidence="2" id="KW-0238">DNA-binding</keyword>
<evidence type="ECO:0000313" key="7">
    <source>
        <dbReference type="Proteomes" id="UP000318405"/>
    </source>
</evidence>
<comment type="caution">
    <text evidence="6">The sequence shown here is derived from an EMBL/GenBank/DDBJ whole genome shotgun (WGS) entry which is preliminary data.</text>
</comment>
<dbReference type="SUPFAM" id="SSF55781">
    <property type="entry name" value="GAF domain-like"/>
    <property type="match status" value="1"/>
</dbReference>
<evidence type="ECO:0000256" key="1">
    <source>
        <dbReference type="ARBA" id="ARBA00023015"/>
    </source>
</evidence>
<gene>
    <name evidence="6" type="ORF">FOZ76_13235</name>
</gene>
<evidence type="ECO:0000256" key="2">
    <source>
        <dbReference type="ARBA" id="ARBA00023125"/>
    </source>
</evidence>
<dbReference type="PANTHER" id="PTHR30136">
    <property type="entry name" value="HELIX-TURN-HELIX TRANSCRIPTIONAL REGULATOR, ICLR FAMILY"/>
    <property type="match status" value="1"/>
</dbReference>
<dbReference type="OrthoDB" id="5401369at2"/>
<dbReference type="PROSITE" id="PS51077">
    <property type="entry name" value="HTH_ICLR"/>
    <property type="match status" value="1"/>
</dbReference>
<dbReference type="Pfam" id="PF01614">
    <property type="entry name" value="IclR_C"/>
    <property type="match status" value="1"/>
</dbReference>
<dbReference type="Proteomes" id="UP000318405">
    <property type="component" value="Unassembled WGS sequence"/>
</dbReference>
<dbReference type="PROSITE" id="PS51078">
    <property type="entry name" value="ICLR_ED"/>
    <property type="match status" value="1"/>
</dbReference>
<dbReference type="AlphaFoldDB" id="A0A556ALT7"/>
<evidence type="ECO:0000259" key="5">
    <source>
        <dbReference type="PROSITE" id="PS51078"/>
    </source>
</evidence>
<dbReference type="PANTHER" id="PTHR30136:SF33">
    <property type="entry name" value="TRANSCRIPTIONAL REGULATORY PROTEIN"/>
    <property type="match status" value="1"/>
</dbReference>
<feature type="domain" description="HTH iclR-type" evidence="4">
    <location>
        <begin position="26"/>
        <end position="88"/>
    </location>
</feature>
<dbReference type="InterPro" id="IPR029016">
    <property type="entry name" value="GAF-like_dom_sf"/>
</dbReference>
<keyword evidence="7" id="KW-1185">Reference proteome</keyword>
<reference evidence="6 7" key="1">
    <citation type="submission" date="2019-07" db="EMBL/GenBank/DDBJ databases">
        <title>Qingshengfaniella alkalisoli gen. nov., sp. nov., isolated from saline soil.</title>
        <authorList>
            <person name="Xu L."/>
            <person name="Huang X.-X."/>
            <person name="Sun J.-Q."/>
        </authorList>
    </citation>
    <scope>NUCLEOTIDE SEQUENCE [LARGE SCALE GENOMIC DNA]</scope>
    <source>
        <strain evidence="6 7">DSM 27279</strain>
    </source>
</reference>
<dbReference type="Gene3D" id="1.10.10.10">
    <property type="entry name" value="Winged helix-like DNA-binding domain superfamily/Winged helix DNA-binding domain"/>
    <property type="match status" value="1"/>
</dbReference>
<evidence type="ECO:0000259" key="4">
    <source>
        <dbReference type="PROSITE" id="PS51077"/>
    </source>
</evidence>
<dbReference type="GO" id="GO:0003700">
    <property type="term" value="F:DNA-binding transcription factor activity"/>
    <property type="evidence" value="ECO:0007669"/>
    <property type="project" value="TreeGrafter"/>
</dbReference>
<keyword evidence="3" id="KW-0804">Transcription</keyword>
<feature type="domain" description="IclR-ED" evidence="5">
    <location>
        <begin position="89"/>
        <end position="270"/>
    </location>
</feature>
<proteinExistence type="predicted"/>
<dbReference type="InterPro" id="IPR014757">
    <property type="entry name" value="Tscrpt_reg_IclR_C"/>
</dbReference>
<dbReference type="RefSeq" id="WP_143948749.1">
    <property type="nucleotide sequence ID" value="NZ_BAABMB010000006.1"/>
</dbReference>
<keyword evidence="1" id="KW-0805">Transcription regulation</keyword>
<evidence type="ECO:0000313" key="6">
    <source>
        <dbReference type="EMBL" id="TSH93848.1"/>
    </source>
</evidence>